<keyword evidence="3" id="KW-1185">Reference proteome</keyword>
<evidence type="ECO:0000313" key="2">
    <source>
        <dbReference type="EMBL" id="EMI17781.1"/>
    </source>
</evidence>
<dbReference type="Proteomes" id="UP000011991">
    <property type="component" value="Unassembled WGS sequence"/>
</dbReference>
<dbReference type="RefSeq" id="WP_008702821.1">
    <property type="nucleotide sequence ID" value="NZ_ANOG01000748.1"/>
</dbReference>
<proteinExistence type="predicted"/>
<evidence type="ECO:0000256" key="1">
    <source>
        <dbReference type="SAM" id="MobiDB-lite"/>
    </source>
</evidence>
<gene>
    <name evidence="2" type="ORF">RMSM_05307</name>
</gene>
<organism evidence="2 3">
    <name type="scientific">Rhodopirellula maiorica SM1</name>
    <dbReference type="NCBI Taxonomy" id="1265738"/>
    <lineage>
        <taxon>Bacteria</taxon>
        <taxon>Pseudomonadati</taxon>
        <taxon>Planctomycetota</taxon>
        <taxon>Planctomycetia</taxon>
        <taxon>Pirellulales</taxon>
        <taxon>Pirellulaceae</taxon>
        <taxon>Novipirellula</taxon>
    </lineage>
</organism>
<reference evidence="2 3" key="1">
    <citation type="journal article" date="2013" name="Mar. Genomics">
        <title>Expression of sulfatases in Rhodopirellula baltica and the diversity of sulfatases in the genus Rhodopirellula.</title>
        <authorList>
            <person name="Wegner C.E."/>
            <person name="Richter-Heitmann T."/>
            <person name="Klindworth A."/>
            <person name="Klockow C."/>
            <person name="Richter M."/>
            <person name="Achstetter T."/>
            <person name="Glockner F.O."/>
            <person name="Harder J."/>
        </authorList>
    </citation>
    <scope>NUCLEOTIDE SEQUENCE [LARGE SCALE GENOMIC DNA]</scope>
    <source>
        <strain evidence="2 3">SM1</strain>
    </source>
</reference>
<dbReference type="EMBL" id="ANOG01000748">
    <property type="protein sequence ID" value="EMI17781.1"/>
    <property type="molecule type" value="Genomic_DNA"/>
</dbReference>
<accession>M5RFC0</accession>
<name>M5RFC0_9BACT</name>
<evidence type="ECO:0000313" key="3">
    <source>
        <dbReference type="Proteomes" id="UP000011991"/>
    </source>
</evidence>
<comment type="caution">
    <text evidence="2">The sequence shown here is derived from an EMBL/GenBank/DDBJ whole genome shotgun (WGS) entry which is preliminary data.</text>
</comment>
<dbReference type="PATRIC" id="fig|1265738.3.peg.5328"/>
<protein>
    <submittedName>
        <fullName evidence="2">Uncharacterized protein</fullName>
    </submittedName>
</protein>
<dbReference type="AlphaFoldDB" id="M5RFC0"/>
<feature type="region of interest" description="Disordered" evidence="1">
    <location>
        <begin position="93"/>
        <end position="112"/>
    </location>
</feature>
<sequence>MSELIIIAAAPIRLDRDVAGGEMLATVETDLTERQLAGLGTRSGLKLDSRDVDGVREIDILDANQRPLARITTEHSLATLFVMLRQGQAVVKSDSIEESDDDNSHDEGQSPSDDFAAVLRAAKASKRTIELLAENGVIGIAKAQLFLAEHEGSFESIDGIGEKTNEALLEALAEINAIAT</sequence>